<name>A0ABW6H141_9ACTN</name>
<dbReference type="Proteomes" id="UP001599756">
    <property type="component" value="Unassembled WGS sequence"/>
</dbReference>
<gene>
    <name evidence="1" type="ORF">ACFW88_07275</name>
</gene>
<organism evidence="1 2">
    <name type="scientific">Streptomyces anandii</name>
    <dbReference type="NCBI Taxonomy" id="285454"/>
    <lineage>
        <taxon>Bacteria</taxon>
        <taxon>Bacillati</taxon>
        <taxon>Actinomycetota</taxon>
        <taxon>Actinomycetes</taxon>
        <taxon>Kitasatosporales</taxon>
        <taxon>Streptomycetaceae</taxon>
        <taxon>Streptomyces</taxon>
    </lineage>
</organism>
<dbReference type="RefSeq" id="WP_381802603.1">
    <property type="nucleotide sequence ID" value="NZ_JBHYTS010000008.1"/>
</dbReference>
<dbReference type="EMBL" id="JBHYTS010000008">
    <property type="protein sequence ID" value="MFE1750332.1"/>
    <property type="molecule type" value="Genomic_DNA"/>
</dbReference>
<proteinExistence type="predicted"/>
<comment type="caution">
    <text evidence="1">The sequence shown here is derived from an EMBL/GenBank/DDBJ whole genome shotgun (WGS) entry which is preliminary data.</text>
</comment>
<evidence type="ECO:0000313" key="2">
    <source>
        <dbReference type="Proteomes" id="UP001599756"/>
    </source>
</evidence>
<protein>
    <submittedName>
        <fullName evidence="1">Uncharacterized protein</fullName>
    </submittedName>
</protein>
<evidence type="ECO:0000313" key="1">
    <source>
        <dbReference type="EMBL" id="MFE1750332.1"/>
    </source>
</evidence>
<keyword evidence="2" id="KW-1185">Reference proteome</keyword>
<accession>A0ABW6H141</accession>
<reference evidence="1 2" key="1">
    <citation type="submission" date="2024-09" db="EMBL/GenBank/DDBJ databases">
        <title>The Natural Products Discovery Center: Release of the First 8490 Sequenced Strains for Exploring Actinobacteria Biosynthetic Diversity.</title>
        <authorList>
            <person name="Kalkreuter E."/>
            <person name="Kautsar S.A."/>
            <person name="Yang D."/>
            <person name="Bader C.D."/>
            <person name="Teijaro C.N."/>
            <person name="Fluegel L."/>
            <person name="Davis C.M."/>
            <person name="Simpson J.R."/>
            <person name="Lauterbach L."/>
            <person name="Steele A.D."/>
            <person name="Gui C."/>
            <person name="Meng S."/>
            <person name="Li G."/>
            <person name="Viehrig K."/>
            <person name="Ye F."/>
            <person name="Su P."/>
            <person name="Kiefer A.F."/>
            <person name="Nichols A."/>
            <person name="Cepeda A.J."/>
            <person name="Yan W."/>
            <person name="Fan B."/>
            <person name="Jiang Y."/>
            <person name="Adhikari A."/>
            <person name="Zheng C.-J."/>
            <person name="Schuster L."/>
            <person name="Cowan T.M."/>
            <person name="Smanski M.J."/>
            <person name="Chevrette M.G."/>
            <person name="De Carvalho L.P.S."/>
            <person name="Shen B."/>
        </authorList>
    </citation>
    <scope>NUCLEOTIDE SEQUENCE [LARGE SCALE GENOMIC DNA]</scope>
    <source>
        <strain evidence="1 2">NPDC059500</strain>
    </source>
</reference>
<sequence length="41" mass="4067">MSRLLAAVLAVATALGVGALLDARPDQPNTALITYEQAGGG</sequence>